<evidence type="ECO:0000313" key="2">
    <source>
        <dbReference type="Proteomes" id="UP000193648"/>
    </source>
</evidence>
<proteinExistence type="predicted"/>
<dbReference type="AlphaFoldDB" id="A0A1Y2G5Q5"/>
<reference evidence="1 2" key="1">
    <citation type="submission" date="2016-07" db="EMBL/GenBank/DDBJ databases">
        <title>Pervasive Adenine N6-methylation of Active Genes in Fungi.</title>
        <authorList>
            <consortium name="DOE Joint Genome Institute"/>
            <person name="Mondo S.J."/>
            <person name="Dannebaum R.O."/>
            <person name="Kuo R.C."/>
            <person name="Labutti K."/>
            <person name="Haridas S."/>
            <person name="Kuo A."/>
            <person name="Salamov A."/>
            <person name="Ahrendt S.R."/>
            <person name="Lipzen A."/>
            <person name="Sullivan W."/>
            <person name="Andreopoulos W.B."/>
            <person name="Clum A."/>
            <person name="Lindquist E."/>
            <person name="Daum C."/>
            <person name="Ramamoorthy G.K."/>
            <person name="Gryganskyi A."/>
            <person name="Culley D."/>
            <person name="Magnuson J.K."/>
            <person name="James T.Y."/>
            <person name="O'Malley M.A."/>
            <person name="Stajich J.E."/>
            <person name="Spatafora J.W."/>
            <person name="Visel A."/>
            <person name="Grigoriev I.V."/>
        </authorList>
    </citation>
    <scope>NUCLEOTIDE SEQUENCE [LARGE SCALE GENOMIC DNA]</scope>
    <source>
        <strain evidence="1 2">NRRL 3116</strain>
    </source>
</reference>
<dbReference type="InParanoid" id="A0A1Y2G5Q5"/>
<name>A0A1Y2G5Q5_9FUNG</name>
<dbReference type="OrthoDB" id="2400963at2759"/>
<keyword evidence="2" id="KW-1185">Reference proteome</keyword>
<dbReference type="EMBL" id="MCFF01000081">
    <property type="protein sequence ID" value="ORY95981.1"/>
    <property type="molecule type" value="Genomic_DNA"/>
</dbReference>
<dbReference type="GeneID" id="33570118"/>
<sequence length="206" mass="23156">MQALHGLVRDHHYHEGILIVNDRSWKPHGHDTRLLLSITTTTSLKLRQGPPKSDAERALATTSGVTLEKKIHIEQGQQREIVDKTKESANTKVELDQSELSTINATSSTLHDLCPSGIYISMVVAYPAEVLQYQHVRPDPEPEFAASPNLKRIIINVDDRNIGSIFPARHTNFLDNLKKCKRKPGNDLRGDNWNKPCLRKTANSDV</sequence>
<comment type="caution">
    <text evidence="1">The sequence shown here is derived from an EMBL/GenBank/DDBJ whole genome shotgun (WGS) entry which is preliminary data.</text>
</comment>
<dbReference type="Proteomes" id="UP000193648">
    <property type="component" value="Unassembled WGS sequence"/>
</dbReference>
<organism evidence="1 2">
    <name type="scientific">Lobosporangium transversale</name>
    <dbReference type="NCBI Taxonomy" id="64571"/>
    <lineage>
        <taxon>Eukaryota</taxon>
        <taxon>Fungi</taxon>
        <taxon>Fungi incertae sedis</taxon>
        <taxon>Mucoromycota</taxon>
        <taxon>Mortierellomycotina</taxon>
        <taxon>Mortierellomycetes</taxon>
        <taxon>Mortierellales</taxon>
        <taxon>Mortierellaceae</taxon>
        <taxon>Lobosporangium</taxon>
    </lineage>
</organism>
<dbReference type="RefSeq" id="XP_021875422.1">
    <property type="nucleotide sequence ID" value="XM_022028275.1"/>
</dbReference>
<gene>
    <name evidence="1" type="ORF">BCR41DRAFT_390789</name>
</gene>
<evidence type="ECO:0000313" key="1">
    <source>
        <dbReference type="EMBL" id="ORY95981.1"/>
    </source>
</evidence>
<accession>A0A1Y2G5Q5</accession>
<protein>
    <submittedName>
        <fullName evidence="1">Uncharacterized protein</fullName>
    </submittedName>
</protein>